<dbReference type="KEGG" id="pabs:JIR001_27050"/>
<dbReference type="NCBIfam" id="TIGR00494">
    <property type="entry name" value="crcB"/>
    <property type="match status" value="1"/>
</dbReference>
<evidence type="ECO:0000256" key="5">
    <source>
        <dbReference type="ARBA" id="ARBA00022723"/>
    </source>
</evidence>
<dbReference type="PANTHER" id="PTHR28259">
    <property type="entry name" value="FLUORIDE EXPORT PROTEIN 1-RELATED"/>
    <property type="match status" value="1"/>
</dbReference>
<evidence type="ECO:0000256" key="11">
    <source>
        <dbReference type="ARBA" id="ARBA00035120"/>
    </source>
</evidence>
<keyword evidence="16" id="KW-1185">Reference proteome</keyword>
<evidence type="ECO:0000256" key="6">
    <source>
        <dbReference type="ARBA" id="ARBA00022989"/>
    </source>
</evidence>
<evidence type="ECO:0000256" key="3">
    <source>
        <dbReference type="ARBA" id="ARBA00022475"/>
    </source>
</evidence>
<dbReference type="Pfam" id="PF02537">
    <property type="entry name" value="CRCB"/>
    <property type="match status" value="1"/>
</dbReference>
<feature type="binding site" evidence="14">
    <location>
        <position position="75"/>
    </location>
    <ligand>
        <name>Na(+)</name>
        <dbReference type="ChEBI" id="CHEBI:29101"/>
        <note>structural</note>
    </ligand>
</feature>
<dbReference type="Proteomes" id="UP000677436">
    <property type="component" value="Chromosome"/>
</dbReference>
<gene>
    <name evidence="15" type="primary">crcB2_2</name>
    <name evidence="14" type="synonym">crcB</name>
    <name evidence="14" type="synonym">fluC</name>
    <name evidence="15" type="ORF">JIR001_27050</name>
</gene>
<comment type="subcellular location">
    <subcellularLocation>
        <location evidence="1 14">Cell membrane</location>
        <topology evidence="1 14">Multi-pass membrane protein</topology>
    </subcellularLocation>
</comment>
<reference evidence="15" key="1">
    <citation type="journal article" date="2013" name="Int. J. Syst. Evol. Microbiol.">
        <title>Polycladomyces abyssicola gen. nov., sp. nov., a thermophilic filamentous bacterium isolated from hemipelagic sediment.</title>
        <authorList>
            <person name="Tsubouchi T."/>
            <person name="Shimane Y."/>
            <person name="Mori K."/>
            <person name="Usui K."/>
            <person name="Hiraki T."/>
            <person name="Tame A."/>
            <person name="Uematsu K."/>
            <person name="Maruyama T."/>
            <person name="Hatada Y."/>
        </authorList>
    </citation>
    <scope>NUCLEOTIDE SEQUENCE</scope>
    <source>
        <strain evidence="15">JIR-001</strain>
    </source>
</reference>
<evidence type="ECO:0000256" key="4">
    <source>
        <dbReference type="ARBA" id="ARBA00022692"/>
    </source>
</evidence>
<dbReference type="EMBL" id="AP024601">
    <property type="protein sequence ID" value="BCU82922.1"/>
    <property type="molecule type" value="Genomic_DNA"/>
</dbReference>
<evidence type="ECO:0000256" key="9">
    <source>
        <dbReference type="ARBA" id="ARBA00023136"/>
    </source>
</evidence>
<feature type="transmembrane region" description="Helical" evidence="14">
    <location>
        <begin position="99"/>
        <end position="120"/>
    </location>
</feature>
<reference evidence="15" key="2">
    <citation type="journal article" date="2021" name="Microbiol. Resour. Announc.">
        <title>Complete Genome Sequence of Polycladomyces abyssicola JIR-001T, Isolated from Hemipelagic Sediment in Deep Seawater.</title>
        <authorList>
            <person name="Tsubouchi T."/>
            <person name="Kaneko Y."/>
        </authorList>
    </citation>
    <scope>NUCLEOTIDE SEQUENCE</scope>
    <source>
        <strain evidence="15">JIR-001</strain>
    </source>
</reference>
<comment type="similarity">
    <text evidence="11 14">Belongs to the fluoride channel Fluc/FEX (TC 1.A.43) family.</text>
</comment>
<keyword evidence="2 14" id="KW-0813">Transport</keyword>
<evidence type="ECO:0000256" key="7">
    <source>
        <dbReference type="ARBA" id="ARBA00023053"/>
    </source>
</evidence>
<keyword evidence="7 14" id="KW-0915">Sodium</keyword>
<dbReference type="GO" id="GO:0046872">
    <property type="term" value="F:metal ion binding"/>
    <property type="evidence" value="ECO:0007669"/>
    <property type="project" value="UniProtKB-KW"/>
</dbReference>
<evidence type="ECO:0000313" key="16">
    <source>
        <dbReference type="Proteomes" id="UP000677436"/>
    </source>
</evidence>
<evidence type="ECO:0000256" key="1">
    <source>
        <dbReference type="ARBA" id="ARBA00004651"/>
    </source>
</evidence>
<sequence length="122" mass="13634">MILWIAIGGFLGAIARYRWGLWIGNRVRSPFPWHTWVINISGAFALGVWLSATHATAYENAWQHVTHPFTTGFLGAYTTFSTFSVETVQLLKQKAGSTAVLYVISSVLLSLMALWLGFVWGR</sequence>
<accession>A0A8D5ZPD5</accession>
<evidence type="ECO:0000256" key="12">
    <source>
        <dbReference type="ARBA" id="ARBA00035585"/>
    </source>
</evidence>
<keyword evidence="10 14" id="KW-0407">Ion channel</keyword>
<keyword evidence="6 14" id="KW-1133">Transmembrane helix</keyword>
<evidence type="ECO:0000313" key="15">
    <source>
        <dbReference type="EMBL" id="BCU82922.1"/>
    </source>
</evidence>
<protein>
    <recommendedName>
        <fullName evidence="14">Fluoride-specific ion channel FluC</fullName>
    </recommendedName>
</protein>
<organism evidence="15 16">
    <name type="scientific">Polycladomyces abyssicola</name>
    <dbReference type="NCBI Taxonomy" id="1125966"/>
    <lineage>
        <taxon>Bacteria</taxon>
        <taxon>Bacillati</taxon>
        <taxon>Bacillota</taxon>
        <taxon>Bacilli</taxon>
        <taxon>Bacillales</taxon>
        <taxon>Thermoactinomycetaceae</taxon>
        <taxon>Polycladomyces</taxon>
    </lineage>
</organism>
<keyword evidence="5 14" id="KW-0479">Metal-binding</keyword>
<comment type="catalytic activity">
    <reaction evidence="12">
        <text>fluoride(in) = fluoride(out)</text>
        <dbReference type="Rhea" id="RHEA:76159"/>
        <dbReference type="ChEBI" id="CHEBI:17051"/>
    </reaction>
    <physiologicalReaction direction="left-to-right" evidence="12">
        <dbReference type="Rhea" id="RHEA:76160"/>
    </physiologicalReaction>
</comment>
<dbReference type="PANTHER" id="PTHR28259:SF16">
    <property type="entry name" value="FLUORIDE-SPECIFIC ION CHANNEL FLUC 2"/>
    <property type="match status" value="1"/>
</dbReference>
<evidence type="ECO:0000256" key="13">
    <source>
        <dbReference type="ARBA" id="ARBA00049940"/>
    </source>
</evidence>
<comment type="activity regulation">
    <text evidence="14">Na(+) is not transported, but it plays an essential structural role and its presence is essential for fluoride channel function.</text>
</comment>
<proteinExistence type="inferred from homology"/>
<feature type="transmembrane region" description="Helical" evidence="14">
    <location>
        <begin position="31"/>
        <end position="50"/>
    </location>
</feature>
<dbReference type="HAMAP" id="MF_00454">
    <property type="entry name" value="FluC"/>
    <property type="match status" value="1"/>
</dbReference>
<dbReference type="RefSeq" id="WP_212773207.1">
    <property type="nucleotide sequence ID" value="NZ_AP024601.1"/>
</dbReference>
<feature type="binding site" evidence="14">
    <location>
        <position position="78"/>
    </location>
    <ligand>
        <name>Na(+)</name>
        <dbReference type="ChEBI" id="CHEBI:29101"/>
        <note>structural</note>
    </ligand>
</feature>
<dbReference type="GO" id="GO:0005886">
    <property type="term" value="C:plasma membrane"/>
    <property type="evidence" value="ECO:0007669"/>
    <property type="project" value="UniProtKB-SubCell"/>
</dbReference>
<keyword evidence="9 14" id="KW-0472">Membrane</keyword>
<dbReference type="GO" id="GO:0140114">
    <property type="term" value="P:cellular detoxification of fluoride"/>
    <property type="evidence" value="ECO:0007669"/>
    <property type="project" value="UniProtKB-UniRule"/>
</dbReference>
<dbReference type="InterPro" id="IPR003691">
    <property type="entry name" value="FluC"/>
</dbReference>
<keyword evidence="8 14" id="KW-0406">Ion transport</keyword>
<comment type="function">
    <text evidence="13 14">Fluoride-specific ion channel. Important for reducing fluoride concentration in the cell, thus reducing its toxicity.</text>
</comment>
<keyword evidence="3 14" id="KW-1003">Cell membrane</keyword>
<evidence type="ECO:0000256" key="14">
    <source>
        <dbReference type="HAMAP-Rule" id="MF_00454"/>
    </source>
</evidence>
<dbReference type="GO" id="GO:0062054">
    <property type="term" value="F:fluoride channel activity"/>
    <property type="evidence" value="ECO:0007669"/>
    <property type="project" value="UniProtKB-UniRule"/>
</dbReference>
<dbReference type="AlphaFoldDB" id="A0A8D5ZPD5"/>
<name>A0A8D5ZPD5_9BACL</name>
<evidence type="ECO:0000256" key="10">
    <source>
        <dbReference type="ARBA" id="ARBA00023303"/>
    </source>
</evidence>
<evidence type="ECO:0000256" key="8">
    <source>
        <dbReference type="ARBA" id="ARBA00023065"/>
    </source>
</evidence>
<evidence type="ECO:0000256" key="2">
    <source>
        <dbReference type="ARBA" id="ARBA00022448"/>
    </source>
</evidence>
<comment type="caution">
    <text evidence="14">Lacks conserved residue(s) required for the propagation of feature annotation.</text>
</comment>
<keyword evidence="4 14" id="KW-0812">Transmembrane</keyword>